<dbReference type="AlphaFoldDB" id="A0A1T4KFN7"/>
<evidence type="ECO:0000259" key="10">
    <source>
        <dbReference type="PROSITE" id="PS50893"/>
    </source>
</evidence>
<dbReference type="EMBL" id="FUWJ01000001">
    <property type="protein sequence ID" value="SJZ41220.1"/>
    <property type="molecule type" value="Genomic_DNA"/>
</dbReference>
<sequence>MTNAQGLAKLGAVLGILVFAFLPVAGLPAFYDSFFYLVFFWVSLATSWAILSGFAGYFSLGHAAFFGIGMYTTATLATKFEVPVLLTLPVAAGLSALFGVTIGAVVFRLRRLRGELFALLTLSVTFVIATVILNTPIDGGAGIFMSAVPIPDLLPTPTGTIYLLGFILCLATLAIAWTVAHSRLGMGLYAIHDDEDVAEAKGVPTFKYKIAAFALSAGIAGAVGGVHALYVGFITVSGTFELTVPLFVVLMSVIGGSRHWFGPAVGATFITVLLYAFISGGEAMVGRAIVGAILILSILWLPDGLIPALKKWRVRRAVSQPHRAEVAPVVPAARPIKDRNILEVRAVTKRFGGLQALAGVDLDVREGEIVGLVGPNGSGKTTLINVISGHYPLTTGTIAVDGVQIGALPAHDIARRGVARTYQIPRPFTNMTVLENVVAAAAFGGPSRSSKEIRDEALHWIGFTGLSGKEEVLPAGLNLHERKFLELARALAAKPKLLLLDEVLSGLNPTEVDNAIQLVRAIRAQGATIVFVEHLMRAVVELSDRVAVLNEGRLFALGAPREVMRDPRVVSIYLGKAYAA</sequence>
<dbReference type="Pfam" id="PF00005">
    <property type="entry name" value="ABC_tran"/>
    <property type="match status" value="1"/>
</dbReference>
<feature type="transmembrane region" description="Helical" evidence="9">
    <location>
        <begin position="84"/>
        <end position="109"/>
    </location>
</feature>
<keyword evidence="4 9" id="KW-0812">Transmembrane</keyword>
<dbReference type="PROSITE" id="PS50893">
    <property type="entry name" value="ABC_TRANSPORTER_2"/>
    <property type="match status" value="1"/>
</dbReference>
<dbReference type="Proteomes" id="UP000190092">
    <property type="component" value="Unassembled WGS sequence"/>
</dbReference>
<gene>
    <name evidence="11" type="ORF">SAMN02745126_00940</name>
</gene>
<dbReference type="InterPro" id="IPR003439">
    <property type="entry name" value="ABC_transporter-like_ATP-bd"/>
</dbReference>
<dbReference type="InterPro" id="IPR001851">
    <property type="entry name" value="ABC_transp_permease"/>
</dbReference>
<dbReference type="GO" id="GO:0015658">
    <property type="term" value="F:branched-chain amino acid transmembrane transporter activity"/>
    <property type="evidence" value="ECO:0007669"/>
    <property type="project" value="InterPro"/>
</dbReference>
<feature type="transmembrane region" description="Helical" evidence="9">
    <location>
        <begin position="284"/>
        <end position="306"/>
    </location>
</feature>
<dbReference type="SUPFAM" id="SSF52540">
    <property type="entry name" value="P-loop containing nucleoside triphosphate hydrolases"/>
    <property type="match status" value="1"/>
</dbReference>
<keyword evidence="2" id="KW-0813">Transport</keyword>
<evidence type="ECO:0000256" key="4">
    <source>
        <dbReference type="ARBA" id="ARBA00022692"/>
    </source>
</evidence>
<dbReference type="Pfam" id="PF02653">
    <property type="entry name" value="BPD_transp_2"/>
    <property type="match status" value="1"/>
</dbReference>
<keyword evidence="5" id="KW-0547">Nucleotide-binding</keyword>
<dbReference type="GO" id="GO:0005524">
    <property type="term" value="F:ATP binding"/>
    <property type="evidence" value="ECO:0007669"/>
    <property type="project" value="UniProtKB-KW"/>
</dbReference>
<feature type="transmembrane region" description="Helical" evidence="9">
    <location>
        <begin position="210"/>
        <end position="230"/>
    </location>
</feature>
<dbReference type="RefSeq" id="WP_139373722.1">
    <property type="nucleotide sequence ID" value="NZ_FUWJ01000001.1"/>
</dbReference>
<evidence type="ECO:0000256" key="1">
    <source>
        <dbReference type="ARBA" id="ARBA00004651"/>
    </source>
</evidence>
<protein>
    <submittedName>
        <fullName evidence="11">Branched-chain amino acid transport system permease protein</fullName>
    </submittedName>
</protein>
<dbReference type="CDD" id="cd03219">
    <property type="entry name" value="ABC_Mj1267_LivG_branched"/>
    <property type="match status" value="1"/>
</dbReference>
<dbReference type="GO" id="GO:0005886">
    <property type="term" value="C:plasma membrane"/>
    <property type="evidence" value="ECO:0007669"/>
    <property type="project" value="UniProtKB-SubCell"/>
</dbReference>
<evidence type="ECO:0000256" key="5">
    <source>
        <dbReference type="ARBA" id="ARBA00022741"/>
    </source>
</evidence>
<dbReference type="Gene3D" id="3.40.50.300">
    <property type="entry name" value="P-loop containing nucleotide triphosphate hydrolases"/>
    <property type="match status" value="1"/>
</dbReference>
<dbReference type="InterPro" id="IPR027417">
    <property type="entry name" value="P-loop_NTPase"/>
</dbReference>
<keyword evidence="3" id="KW-1003">Cell membrane</keyword>
<feature type="transmembrane region" description="Helical" evidence="9">
    <location>
        <begin position="7"/>
        <end position="27"/>
    </location>
</feature>
<feature type="transmembrane region" description="Helical" evidence="9">
    <location>
        <begin position="58"/>
        <end position="78"/>
    </location>
</feature>
<keyword evidence="6" id="KW-0067">ATP-binding</keyword>
<keyword evidence="12" id="KW-1185">Reference proteome</keyword>
<evidence type="ECO:0000256" key="2">
    <source>
        <dbReference type="ARBA" id="ARBA00022448"/>
    </source>
</evidence>
<organism evidence="11 12">
    <name type="scientific">Enhydrobacter aerosaccus</name>
    <dbReference type="NCBI Taxonomy" id="225324"/>
    <lineage>
        <taxon>Bacteria</taxon>
        <taxon>Pseudomonadati</taxon>
        <taxon>Pseudomonadota</taxon>
        <taxon>Alphaproteobacteria</taxon>
        <taxon>Hyphomicrobiales</taxon>
        <taxon>Enhydrobacter</taxon>
    </lineage>
</organism>
<dbReference type="PANTHER" id="PTHR45772">
    <property type="entry name" value="CONSERVED COMPONENT OF ABC TRANSPORTER FOR NATURAL AMINO ACIDS-RELATED"/>
    <property type="match status" value="1"/>
</dbReference>
<evidence type="ECO:0000256" key="7">
    <source>
        <dbReference type="ARBA" id="ARBA00022989"/>
    </source>
</evidence>
<accession>A0A1T4KFN7</accession>
<dbReference type="InterPro" id="IPR051120">
    <property type="entry name" value="ABC_AA/LPS_Transport"/>
</dbReference>
<keyword evidence="7 9" id="KW-1133">Transmembrane helix</keyword>
<comment type="subcellular location">
    <subcellularLocation>
        <location evidence="1">Cell membrane</location>
        <topology evidence="1">Multi-pass membrane protein</topology>
    </subcellularLocation>
</comment>
<keyword evidence="8 9" id="KW-0472">Membrane</keyword>
<dbReference type="CDD" id="cd06581">
    <property type="entry name" value="TM_PBP1_LivM_like"/>
    <property type="match status" value="1"/>
</dbReference>
<dbReference type="STRING" id="225324.SAMN02745126_00940"/>
<feature type="transmembrane region" description="Helical" evidence="9">
    <location>
        <begin position="161"/>
        <end position="180"/>
    </location>
</feature>
<feature type="transmembrane region" description="Helical" evidence="9">
    <location>
        <begin position="260"/>
        <end position="278"/>
    </location>
</feature>
<evidence type="ECO:0000256" key="9">
    <source>
        <dbReference type="SAM" id="Phobius"/>
    </source>
</evidence>
<dbReference type="GO" id="GO:0016887">
    <property type="term" value="F:ATP hydrolysis activity"/>
    <property type="evidence" value="ECO:0007669"/>
    <property type="project" value="InterPro"/>
</dbReference>
<proteinExistence type="predicted"/>
<dbReference type="SMART" id="SM00382">
    <property type="entry name" value="AAA"/>
    <property type="match status" value="1"/>
</dbReference>
<evidence type="ECO:0000313" key="11">
    <source>
        <dbReference type="EMBL" id="SJZ41220.1"/>
    </source>
</evidence>
<dbReference type="InterPro" id="IPR043428">
    <property type="entry name" value="LivM-like"/>
</dbReference>
<name>A0A1T4KFN7_9HYPH</name>
<evidence type="ECO:0000256" key="6">
    <source>
        <dbReference type="ARBA" id="ARBA00022840"/>
    </source>
</evidence>
<feature type="domain" description="ABC transporter" evidence="10">
    <location>
        <begin position="342"/>
        <end position="576"/>
    </location>
</feature>
<evidence type="ECO:0000256" key="8">
    <source>
        <dbReference type="ARBA" id="ARBA00023136"/>
    </source>
</evidence>
<feature type="transmembrane region" description="Helical" evidence="9">
    <location>
        <begin position="116"/>
        <end position="137"/>
    </location>
</feature>
<dbReference type="InterPro" id="IPR003593">
    <property type="entry name" value="AAA+_ATPase"/>
</dbReference>
<feature type="transmembrane region" description="Helical" evidence="9">
    <location>
        <begin position="33"/>
        <end position="51"/>
    </location>
</feature>
<dbReference type="OrthoDB" id="9805029at2"/>
<evidence type="ECO:0000256" key="3">
    <source>
        <dbReference type="ARBA" id="ARBA00022475"/>
    </source>
</evidence>
<evidence type="ECO:0000313" key="12">
    <source>
        <dbReference type="Proteomes" id="UP000190092"/>
    </source>
</evidence>
<reference evidence="12" key="1">
    <citation type="submission" date="2017-02" db="EMBL/GenBank/DDBJ databases">
        <authorList>
            <person name="Varghese N."/>
            <person name="Submissions S."/>
        </authorList>
    </citation>
    <scope>NUCLEOTIDE SEQUENCE [LARGE SCALE GENOMIC DNA]</scope>
    <source>
        <strain evidence="12">ATCC 27094</strain>
    </source>
</reference>